<keyword evidence="16" id="KW-1185">Reference proteome</keyword>
<keyword evidence="6 12" id="KW-0812">Transmembrane</keyword>
<evidence type="ECO:0000256" key="10">
    <source>
        <dbReference type="ARBA" id="ARBA00023180"/>
    </source>
</evidence>
<accession>A0A152A3Y3</accession>
<dbReference type="Gene3D" id="3.40.50.11660">
    <property type="entry name" value="Glycosyl transferase family 10, C-terminal domain"/>
    <property type="match status" value="1"/>
</dbReference>
<keyword evidence="12" id="KW-0333">Golgi apparatus</keyword>
<dbReference type="InterPro" id="IPR031481">
    <property type="entry name" value="Glyco_tran_10_N"/>
</dbReference>
<dbReference type="Pfam" id="PF00852">
    <property type="entry name" value="Glyco_transf_10"/>
    <property type="match status" value="1"/>
</dbReference>
<evidence type="ECO:0000313" key="15">
    <source>
        <dbReference type="EMBL" id="KYR00795.1"/>
    </source>
</evidence>
<gene>
    <name evidence="15" type="ORF">DLAC_02847</name>
</gene>
<evidence type="ECO:0000256" key="8">
    <source>
        <dbReference type="ARBA" id="ARBA00022989"/>
    </source>
</evidence>
<evidence type="ECO:0000256" key="1">
    <source>
        <dbReference type="ARBA" id="ARBA00004606"/>
    </source>
</evidence>
<keyword evidence="7" id="KW-0735">Signal-anchor</keyword>
<comment type="caution">
    <text evidence="15">The sequence shown here is derived from an EMBL/GenBank/DDBJ whole genome shotgun (WGS) entry which is preliminary data.</text>
</comment>
<dbReference type="InterPro" id="IPR001503">
    <property type="entry name" value="Glyco_trans_10"/>
</dbReference>
<dbReference type="FunFam" id="3.40.50.11660:FF:000002">
    <property type="entry name" value="Alpha-(1,3)-fucosyltransferase"/>
    <property type="match status" value="1"/>
</dbReference>
<evidence type="ECO:0000256" key="5">
    <source>
        <dbReference type="ARBA" id="ARBA00022679"/>
    </source>
</evidence>
<dbReference type="GO" id="GO:0046920">
    <property type="term" value="F:alpha-(1-&gt;3)-fucosyltransferase activity"/>
    <property type="evidence" value="ECO:0007669"/>
    <property type="project" value="TreeGrafter"/>
</dbReference>
<dbReference type="Proteomes" id="UP000076078">
    <property type="component" value="Unassembled WGS sequence"/>
</dbReference>
<keyword evidence="8 12" id="KW-1133">Transmembrane helix</keyword>
<organism evidence="15 16">
    <name type="scientific">Tieghemostelium lacteum</name>
    <name type="common">Slime mold</name>
    <name type="synonym">Dictyostelium lacteum</name>
    <dbReference type="NCBI Taxonomy" id="361077"/>
    <lineage>
        <taxon>Eukaryota</taxon>
        <taxon>Amoebozoa</taxon>
        <taxon>Evosea</taxon>
        <taxon>Eumycetozoa</taxon>
        <taxon>Dictyostelia</taxon>
        <taxon>Dictyosteliales</taxon>
        <taxon>Raperosteliaceae</taxon>
        <taxon>Tieghemostelium</taxon>
    </lineage>
</organism>
<evidence type="ECO:0000256" key="3">
    <source>
        <dbReference type="ARBA" id="ARBA00008919"/>
    </source>
</evidence>
<keyword evidence="9 12" id="KW-0472">Membrane</keyword>
<evidence type="ECO:0000256" key="2">
    <source>
        <dbReference type="ARBA" id="ARBA00004922"/>
    </source>
</evidence>
<feature type="domain" description="Fucosyltransferase N-terminal" evidence="14">
    <location>
        <begin position="52"/>
        <end position="157"/>
    </location>
</feature>
<dbReference type="InterPro" id="IPR055270">
    <property type="entry name" value="Glyco_tran_10_C"/>
</dbReference>
<evidence type="ECO:0000256" key="9">
    <source>
        <dbReference type="ARBA" id="ARBA00023136"/>
    </source>
</evidence>
<dbReference type="UniPathway" id="UPA00378"/>
<comment type="pathway">
    <text evidence="2">Protein modification; protein glycosylation.</text>
</comment>
<evidence type="ECO:0000259" key="14">
    <source>
        <dbReference type="Pfam" id="PF17039"/>
    </source>
</evidence>
<evidence type="ECO:0000256" key="4">
    <source>
        <dbReference type="ARBA" id="ARBA00022676"/>
    </source>
</evidence>
<dbReference type="OrthoDB" id="31097at2759"/>
<keyword evidence="4 12" id="KW-0328">Glycosyltransferase</keyword>
<dbReference type="PANTHER" id="PTHR11929">
    <property type="entry name" value="ALPHA- 1,3 -FUCOSYLTRANSFERASE"/>
    <property type="match status" value="1"/>
</dbReference>
<dbReference type="EC" id="2.4.1.-" evidence="12"/>
<sequence>MKKQYILVFVYISLALYCIHTFYYLLNENEINILEIEENYSKQKNESQVVNAIILSWNKGYKFINAFQNCRELGCRITNNRKIFPKADAVLFSVSNNRINSIPPRRFSDQIYIGFSFEATTYYKYSRNQTFIKENFNMTAGFKYVVSEPSHVYVPYGPISFQNSPGYVFKYEEPIKEIPKDDREKKILFAASNCNTPIGRNRLVTELMGVMEIDSIGKCLNNQKVGRGDQKIGAQGKGEIKMELLKKYKFSLAIENSECEDYVTEKLWEPLSVGTIPIYLGAPNIDRFLPSPDAIINVRDFDSAQSLADYVRLVDTNETLRRKHLKWIEEPWSESYQQLYNDSLDHSDMFCSICKKLLNHQKEPEILQPIDWPFTQCSMKPFIFPTYSNDI</sequence>
<dbReference type="EMBL" id="LODT01000013">
    <property type="protein sequence ID" value="KYR00795.1"/>
    <property type="molecule type" value="Genomic_DNA"/>
</dbReference>
<dbReference type="AlphaFoldDB" id="A0A152A3Y3"/>
<dbReference type="Pfam" id="PF17039">
    <property type="entry name" value="Glyco_tran_10_N"/>
    <property type="match status" value="1"/>
</dbReference>
<dbReference type="STRING" id="361077.A0A152A3Y3"/>
<dbReference type="InParanoid" id="A0A152A3Y3"/>
<feature type="transmembrane region" description="Helical" evidence="12">
    <location>
        <begin position="5"/>
        <end position="26"/>
    </location>
</feature>
<dbReference type="InterPro" id="IPR038577">
    <property type="entry name" value="GT10-like_C_sf"/>
</dbReference>
<evidence type="ECO:0000256" key="11">
    <source>
        <dbReference type="ARBA" id="ARBA00037847"/>
    </source>
</evidence>
<evidence type="ECO:0000256" key="7">
    <source>
        <dbReference type="ARBA" id="ARBA00022968"/>
    </source>
</evidence>
<keyword evidence="5 12" id="KW-0808">Transferase</keyword>
<dbReference type="PANTHER" id="PTHR11929:SF194">
    <property type="entry name" value="ALPHA-(1,3)-FUCOSYLTRANSFERASE 10"/>
    <property type="match status" value="1"/>
</dbReference>
<protein>
    <recommendedName>
        <fullName evidence="12">Fucosyltransferase</fullName>
        <ecNumber evidence="12">2.4.1.-</ecNumber>
    </recommendedName>
</protein>
<comment type="similarity">
    <text evidence="3 12">Belongs to the glycosyltransferase 10 family.</text>
</comment>
<feature type="domain" description="Fucosyltransferase C-terminal" evidence="13">
    <location>
        <begin position="182"/>
        <end position="369"/>
    </location>
</feature>
<dbReference type="GO" id="GO:0032580">
    <property type="term" value="C:Golgi cisterna membrane"/>
    <property type="evidence" value="ECO:0007669"/>
    <property type="project" value="UniProtKB-SubCell"/>
</dbReference>
<dbReference type="SUPFAM" id="SSF53756">
    <property type="entry name" value="UDP-Glycosyltransferase/glycogen phosphorylase"/>
    <property type="match status" value="1"/>
</dbReference>
<dbReference type="OMA" id="ESRYQTW"/>
<evidence type="ECO:0000313" key="16">
    <source>
        <dbReference type="Proteomes" id="UP000076078"/>
    </source>
</evidence>
<keyword evidence="10" id="KW-0325">Glycoprotein</keyword>
<comment type="subcellular location">
    <subcellularLocation>
        <location evidence="11">Endomembrane system</location>
        <topology evidence="11">Single-pass membrane protein</topology>
    </subcellularLocation>
    <subcellularLocation>
        <location evidence="12">Golgi apparatus</location>
        <location evidence="12">Golgi stack membrane</location>
        <topology evidence="12">Single-pass type II membrane protein</topology>
    </subcellularLocation>
    <subcellularLocation>
        <location evidence="1">Membrane</location>
        <topology evidence="1">Single-pass type II membrane protein</topology>
    </subcellularLocation>
</comment>
<evidence type="ECO:0000259" key="13">
    <source>
        <dbReference type="Pfam" id="PF00852"/>
    </source>
</evidence>
<evidence type="ECO:0000256" key="6">
    <source>
        <dbReference type="ARBA" id="ARBA00022692"/>
    </source>
</evidence>
<proteinExistence type="inferred from homology"/>
<evidence type="ECO:0000256" key="12">
    <source>
        <dbReference type="RuleBase" id="RU003832"/>
    </source>
</evidence>
<name>A0A152A3Y3_TIELA</name>
<reference evidence="15 16" key="1">
    <citation type="submission" date="2015-12" db="EMBL/GenBank/DDBJ databases">
        <title>Dictyostelia acquired genes for synthesis and detection of signals that induce cell-type specialization by lateral gene transfer from prokaryotes.</title>
        <authorList>
            <person name="Gloeckner G."/>
            <person name="Schaap P."/>
        </authorList>
    </citation>
    <scope>NUCLEOTIDE SEQUENCE [LARGE SCALE GENOMIC DNA]</scope>
    <source>
        <strain evidence="15 16">TK</strain>
    </source>
</reference>